<dbReference type="Gene3D" id="2.60.40.680">
    <property type="match status" value="1"/>
</dbReference>
<organism evidence="2 3">
    <name type="scientific">Salinigranum rubrum</name>
    <dbReference type="NCBI Taxonomy" id="755307"/>
    <lineage>
        <taxon>Archaea</taxon>
        <taxon>Methanobacteriati</taxon>
        <taxon>Methanobacteriota</taxon>
        <taxon>Stenosarchaea group</taxon>
        <taxon>Halobacteria</taxon>
        <taxon>Halobacteriales</taxon>
        <taxon>Haloferacaceae</taxon>
        <taxon>Salinigranum</taxon>
    </lineage>
</organism>
<dbReference type="PROSITE" id="PS00018">
    <property type="entry name" value="EF_HAND_1"/>
    <property type="match status" value="1"/>
</dbReference>
<dbReference type="PANTHER" id="PTHR35399">
    <property type="entry name" value="SLR8030 PROTEIN"/>
    <property type="match status" value="1"/>
</dbReference>
<proteinExistence type="predicted"/>
<accession>A0A2I8VRP6</accession>
<dbReference type="Gene3D" id="1.10.1330.10">
    <property type="entry name" value="Dockerin domain"/>
    <property type="match status" value="1"/>
</dbReference>
<dbReference type="SUPFAM" id="SSF49384">
    <property type="entry name" value="Carbohydrate-binding domain"/>
    <property type="match status" value="1"/>
</dbReference>
<evidence type="ECO:0000256" key="1">
    <source>
        <dbReference type="SAM" id="MobiDB-lite"/>
    </source>
</evidence>
<dbReference type="InterPro" id="IPR036439">
    <property type="entry name" value="Dockerin_dom_sf"/>
</dbReference>
<feature type="compositionally biased region" description="Acidic residues" evidence="1">
    <location>
        <begin position="888"/>
        <end position="897"/>
    </location>
</feature>
<dbReference type="EMBL" id="CP026309">
    <property type="protein sequence ID" value="AUV83869.1"/>
    <property type="molecule type" value="Genomic_DNA"/>
</dbReference>
<dbReference type="InterPro" id="IPR008557">
    <property type="entry name" value="PhoX"/>
</dbReference>
<evidence type="ECO:0000313" key="2">
    <source>
        <dbReference type="EMBL" id="AUV83869.1"/>
    </source>
</evidence>
<feature type="compositionally biased region" description="Low complexity" evidence="1">
    <location>
        <begin position="912"/>
        <end position="921"/>
    </location>
</feature>
<sequence length="921" mass="98273">MASSVAAALGVGVASGAASASETEIDESDTPGAPSVKGELKRFSNTAYGAEVTGPFVFADGGLLYSNQHPAADNIGPFSNPGVGYFSGFHFDLDGDNDDFSELPIPETEEQRRQIRSSEGEYVYLAQAREPIGQSERFGVTQTPDGTDITMDNFAGTQYGAAATNPDCNQFVATNDEGTEGYLYTNWENSPGNVSRIKISQTDDGEWEADPKDAANMANTEALRDLGGTRINCYGDLSPWNTMVSSEENYAHTRVNLTSTVGDIVENGGDGLTGACQFWNRPNPASIPGVVADYADNGDISGSFYPQGAFALSGVEFLAYYLGAEQVDQNGDTNGINPIGDVYPNPYRYGYQLDFRNSDAANAEDVEPIKYYVMGRASWEAPDFQNDLKTVYGCSDGDSKGIYKFVANEEIPGYDDPMDVEGTLYAPKITNDAANVEESGERSSPADVTLEVEWIPLGHASNAECEEWIAEYDDVTQVDYLETHADTDWSEDTEAALKEADLEVIANGNQNYITNEEIIEWATQYEENGWNGVDEELRKVPFLETRAAAKEIGASIEFNKAEGVDSRPGSGPGDYVYFGISEFNDALSDEEGDIRMDRVDGGVVYRGELDANYNVSTLEAVIVGPDFTDAAEVANDALRNIDNVYVMEDGRVLCCEDGFNESRRSYPNDCLYVYQPNTQVYVSSVAVGQGESVQADVMAKHVPDGIAGGEFTVEVADPSVVEITSASYPDAVGLSASPTIEAGATATFKFADTNMAMQPEGTEFKLATVTLSGMGAGSTDIDTSASLDDDNGNAIDVEPRSGVAMTGPASIGAGGAAPQDPDGDGLYEDVNGNGRVDYDDVVTLFNNLENSNVKSNARAFDFNGNEQLDYADLVTLYEEAGVDGDGGSSDDDGDSDDGNGNSGNNGNGNNGNGNDSDSSDN</sequence>
<dbReference type="InterPro" id="IPR018247">
    <property type="entry name" value="EF_Hand_1_Ca_BS"/>
</dbReference>
<gene>
    <name evidence="2" type="ORF">C2R22_03830</name>
</gene>
<dbReference type="InterPro" id="IPR002105">
    <property type="entry name" value="Dockerin_1_rpt"/>
</dbReference>
<protein>
    <submittedName>
        <fullName evidence="2">Cell surface protein</fullName>
    </submittedName>
</protein>
<feature type="region of interest" description="Disordered" evidence="1">
    <location>
        <begin position="879"/>
        <end position="921"/>
    </location>
</feature>
<dbReference type="SUPFAM" id="SSF63446">
    <property type="entry name" value="Type I dockerin domain"/>
    <property type="match status" value="1"/>
</dbReference>
<dbReference type="PANTHER" id="PTHR35399:SF2">
    <property type="entry name" value="DUF839 DOMAIN-CONTAINING PROTEIN"/>
    <property type="match status" value="1"/>
</dbReference>
<dbReference type="GO" id="GO:0000272">
    <property type="term" value="P:polysaccharide catabolic process"/>
    <property type="evidence" value="ECO:0007669"/>
    <property type="project" value="InterPro"/>
</dbReference>
<feature type="compositionally biased region" description="Gly residues" evidence="1">
    <location>
        <begin position="900"/>
        <end position="911"/>
    </location>
</feature>
<feature type="region of interest" description="Disordered" evidence="1">
    <location>
        <begin position="806"/>
        <end position="831"/>
    </location>
</feature>
<dbReference type="CDD" id="cd08547">
    <property type="entry name" value="Type_II_cohesin"/>
    <property type="match status" value="1"/>
</dbReference>
<dbReference type="AlphaFoldDB" id="A0A2I8VRP6"/>
<feature type="compositionally biased region" description="Low complexity" evidence="1">
    <location>
        <begin position="807"/>
        <end position="820"/>
    </location>
</feature>
<dbReference type="Pfam" id="PF05787">
    <property type="entry name" value="PhoX"/>
    <property type="match status" value="1"/>
</dbReference>
<dbReference type="Pfam" id="PF00404">
    <property type="entry name" value="Dockerin_1"/>
    <property type="match status" value="1"/>
</dbReference>
<name>A0A2I8VRP6_9EURY</name>
<dbReference type="InterPro" id="IPR008965">
    <property type="entry name" value="CBM2/CBM3_carb-bd_dom_sf"/>
</dbReference>
<dbReference type="Proteomes" id="UP000236584">
    <property type="component" value="Chromosome"/>
</dbReference>
<dbReference type="KEGG" id="srub:C2R22_03830"/>
<reference evidence="2 3" key="1">
    <citation type="submission" date="2018-01" db="EMBL/GenBank/DDBJ databases">
        <title>Complete genome sequence of Salinigranum rubrum GX10T, an extremely halophilic archaeon isolated from a marine solar saltern.</title>
        <authorList>
            <person name="Han S."/>
        </authorList>
    </citation>
    <scope>NUCLEOTIDE SEQUENCE [LARGE SCALE GENOMIC DNA]</scope>
    <source>
        <strain evidence="2 3">GX10</strain>
    </source>
</reference>
<dbReference type="GO" id="GO:0030246">
    <property type="term" value="F:carbohydrate binding"/>
    <property type="evidence" value="ECO:0007669"/>
    <property type="project" value="InterPro"/>
</dbReference>
<keyword evidence="3" id="KW-1185">Reference proteome</keyword>
<evidence type="ECO:0000313" key="3">
    <source>
        <dbReference type="Proteomes" id="UP000236584"/>
    </source>
</evidence>
<feature type="region of interest" description="Disordered" evidence="1">
    <location>
        <begin position="18"/>
        <end position="38"/>
    </location>
</feature>
<dbReference type="GO" id="GO:0004553">
    <property type="term" value="F:hydrolase activity, hydrolyzing O-glycosyl compounds"/>
    <property type="evidence" value="ECO:0007669"/>
    <property type="project" value="InterPro"/>
</dbReference>